<feature type="transmembrane region" description="Helical" evidence="9">
    <location>
        <begin position="687"/>
        <end position="705"/>
    </location>
</feature>
<feature type="transmembrane region" description="Helical" evidence="9">
    <location>
        <begin position="441"/>
        <end position="462"/>
    </location>
</feature>
<organism evidence="13 14">
    <name type="scientific">Paraconiothyrium brasiliense</name>
    <dbReference type="NCBI Taxonomy" id="300254"/>
    <lineage>
        <taxon>Eukaryota</taxon>
        <taxon>Fungi</taxon>
        <taxon>Dikarya</taxon>
        <taxon>Ascomycota</taxon>
        <taxon>Pezizomycotina</taxon>
        <taxon>Dothideomycetes</taxon>
        <taxon>Pleosporomycetidae</taxon>
        <taxon>Pleosporales</taxon>
        <taxon>Massarineae</taxon>
        <taxon>Didymosphaeriaceae</taxon>
        <taxon>Paraconiothyrium</taxon>
    </lineage>
</organism>
<evidence type="ECO:0008006" key="15">
    <source>
        <dbReference type="Google" id="ProtNLM"/>
    </source>
</evidence>
<dbReference type="InterPro" id="IPR003864">
    <property type="entry name" value="CSC1/OSCA1-like_7TM"/>
</dbReference>
<name>A0ABR3S9Y3_9PLEO</name>
<dbReference type="InterPro" id="IPR045122">
    <property type="entry name" value="Csc1-like"/>
</dbReference>
<protein>
    <recommendedName>
        <fullName evidence="15">DUF221-domain-containing protein</fullName>
    </recommendedName>
</protein>
<feature type="compositionally biased region" description="Polar residues" evidence="8">
    <location>
        <begin position="870"/>
        <end position="883"/>
    </location>
</feature>
<feature type="transmembrane region" description="Helical" evidence="9">
    <location>
        <begin position="37"/>
        <end position="58"/>
    </location>
</feature>
<evidence type="ECO:0000256" key="4">
    <source>
        <dbReference type="ARBA" id="ARBA00022692"/>
    </source>
</evidence>
<gene>
    <name evidence="13" type="ORF">SLS60_001356</name>
</gene>
<evidence type="ECO:0000259" key="10">
    <source>
        <dbReference type="Pfam" id="PF02714"/>
    </source>
</evidence>
<dbReference type="EMBL" id="JAKJXO020000001">
    <property type="protein sequence ID" value="KAL1613124.1"/>
    <property type="molecule type" value="Genomic_DNA"/>
</dbReference>
<evidence type="ECO:0000256" key="3">
    <source>
        <dbReference type="ARBA" id="ARBA00022448"/>
    </source>
</evidence>
<keyword evidence="7" id="KW-0175">Coiled coil</keyword>
<evidence type="ECO:0000313" key="14">
    <source>
        <dbReference type="Proteomes" id="UP001521785"/>
    </source>
</evidence>
<evidence type="ECO:0000259" key="11">
    <source>
        <dbReference type="Pfam" id="PF13967"/>
    </source>
</evidence>
<keyword evidence="5 9" id="KW-1133">Transmembrane helix</keyword>
<proteinExistence type="inferred from homology"/>
<comment type="subcellular location">
    <subcellularLocation>
        <location evidence="1">Membrane</location>
        <topology evidence="1">Multi-pass membrane protein</topology>
    </subcellularLocation>
</comment>
<keyword evidence="4 9" id="KW-0812">Transmembrane</keyword>
<feature type="coiled-coil region" evidence="7">
    <location>
        <begin position="308"/>
        <end position="335"/>
    </location>
</feature>
<evidence type="ECO:0000256" key="2">
    <source>
        <dbReference type="ARBA" id="ARBA00007779"/>
    </source>
</evidence>
<comment type="caution">
    <text evidence="13">The sequence shown here is derived from an EMBL/GenBank/DDBJ whole genome shotgun (WGS) entry which is preliminary data.</text>
</comment>
<dbReference type="Pfam" id="PF14703">
    <property type="entry name" value="PHM7_cyt"/>
    <property type="match status" value="1"/>
</dbReference>
<dbReference type="Pfam" id="PF02714">
    <property type="entry name" value="RSN1_7TM"/>
    <property type="match status" value="1"/>
</dbReference>
<evidence type="ECO:0000256" key="6">
    <source>
        <dbReference type="ARBA" id="ARBA00023136"/>
    </source>
</evidence>
<evidence type="ECO:0000256" key="8">
    <source>
        <dbReference type="SAM" id="MobiDB-lite"/>
    </source>
</evidence>
<feature type="transmembrane region" description="Helical" evidence="9">
    <location>
        <begin position="391"/>
        <end position="415"/>
    </location>
</feature>
<feature type="transmembrane region" description="Helical" evidence="9">
    <location>
        <begin position="483"/>
        <end position="504"/>
    </location>
</feature>
<feature type="transmembrane region" description="Helical" evidence="9">
    <location>
        <begin position="598"/>
        <end position="623"/>
    </location>
</feature>
<feature type="region of interest" description="Disordered" evidence="8">
    <location>
        <begin position="869"/>
        <end position="913"/>
    </location>
</feature>
<dbReference type="PANTHER" id="PTHR13018">
    <property type="entry name" value="PROBABLE MEMBRANE PROTEIN DUF221-RELATED"/>
    <property type="match status" value="1"/>
</dbReference>
<keyword evidence="14" id="KW-1185">Reference proteome</keyword>
<feature type="domain" description="CSC1/OSCA1-like cytosolic" evidence="12">
    <location>
        <begin position="212"/>
        <end position="378"/>
    </location>
</feature>
<sequence length="991" mass="112349">MSAYIRQSPRDSGSDSTDQFLNLIADPFQAEVQTNSIYAAIVYAFAVSGALFLLFCILRPRNSRVYAPRAKHADEKHAPRPLDRKPLGWIAAIRDVKEQELVEKIGLDAVVFLRFLRMLRNIFLVLSIFGCGILIPVNVVGGSAFYEQWDDIATLMKFTPQYIFGPKFWAFVICSYLFQGTVCGFLWWNYRAVYRLKRAYFESADYKSSLHSRTLLLTHIPKSSRTDAGIAELVEMAKPTQTLPRTAIGRNVKDLPKLIEAHDESVRELEAVLAKYLGNPERLPEKRPMCKTQKDDRSTYGKRKVDAIDYLTDRIARLEVQIKEVRESVDKRNATPYGFASYPHIEDAHSVAYASRKKGPKGCDVYLAPKPHDLLWQNLPMSRATRRARMFWDGLWMVLFTAAYIVPNILTSVFLSDFSHLGLVWPSFQANLQAHPTGWGIAQGILAPAVQTLIYMGIPVLFRRLYTHSGDVSKTSRERHVTARLYAFFVFNNLVVFSVFGSAWRFVASVIAAQDQGVWDAIRSAHVFSKVMTGLCNMSTFWLTWQMQKNLSAATDLAQAWPLVWSYIQRKLFTPTPRQLIELSAPQPFMYAEYYNSYLQVAVVGLTFGTLQPIILPITAFYLGIECWFKKYMVQYVLITKTESGGRFWRLLVNRMLFSVALGNAVIALVVGAQGVGSINSVRNGNMLYAMIPLPLLLLAFKWYCKRAFDDKLIYYSTTPFSDAEDAAAGDAKKTKRNDRVAVRFGHPALYKKLITPMVHAKSQHLLKELYTHRASLGDRNIFEAPHRRSTDRAMPTNTPYFYSDVFLSEMDAAEPGKAVPVAQDLPGVELVAEEDLDFENFKRRAEFREEFGGDGELYGRAEDVVSRPGTPSTFATLNNSGLGTPRKVGEEASTRASSTTKRGSDEREHEYEEGMAYEPGYQRTPLRDHFEEVDVSIPATPLDAEEVLQAGRAVRQDSHGRLLQDEDGGEDEYFARTFGNEDTSYDRFRR</sequence>
<dbReference type="Pfam" id="PF13967">
    <property type="entry name" value="RSN1_TM"/>
    <property type="match status" value="1"/>
</dbReference>
<feature type="transmembrane region" description="Helical" evidence="9">
    <location>
        <begin position="168"/>
        <end position="188"/>
    </location>
</feature>
<feature type="transmembrane region" description="Helical" evidence="9">
    <location>
        <begin position="122"/>
        <end position="146"/>
    </location>
</feature>
<keyword evidence="3" id="KW-0813">Transport</keyword>
<evidence type="ECO:0000259" key="12">
    <source>
        <dbReference type="Pfam" id="PF14703"/>
    </source>
</evidence>
<accession>A0ABR3S9Y3</accession>
<comment type="similarity">
    <text evidence="2">Belongs to the CSC1 (TC 1.A.17) family.</text>
</comment>
<dbReference type="PANTHER" id="PTHR13018:SF149">
    <property type="entry name" value="DOMAIN PROTEIN, PUTATIVE (AFU_ORTHOLOGUE AFUA_3G11660)-RELATED"/>
    <property type="match status" value="1"/>
</dbReference>
<feature type="transmembrane region" description="Helical" evidence="9">
    <location>
        <begin position="656"/>
        <end position="675"/>
    </location>
</feature>
<keyword evidence="6 9" id="KW-0472">Membrane</keyword>
<feature type="compositionally biased region" description="Basic and acidic residues" evidence="8">
    <location>
        <begin position="903"/>
        <end position="913"/>
    </location>
</feature>
<evidence type="ECO:0000256" key="7">
    <source>
        <dbReference type="SAM" id="Coils"/>
    </source>
</evidence>
<evidence type="ECO:0000256" key="5">
    <source>
        <dbReference type="ARBA" id="ARBA00022989"/>
    </source>
</evidence>
<dbReference type="InterPro" id="IPR032880">
    <property type="entry name" value="CSC1/OSCA1-like_N"/>
</dbReference>
<reference evidence="13 14" key="1">
    <citation type="submission" date="2024-02" db="EMBL/GenBank/DDBJ databases">
        <title>De novo assembly and annotation of 12 fungi associated with fruit tree decline syndrome in Ontario, Canada.</title>
        <authorList>
            <person name="Sulman M."/>
            <person name="Ellouze W."/>
            <person name="Ilyukhin E."/>
        </authorList>
    </citation>
    <scope>NUCLEOTIDE SEQUENCE [LARGE SCALE GENOMIC DNA]</scope>
    <source>
        <strain evidence="13 14">M42-189</strain>
    </source>
</reference>
<evidence type="ECO:0000313" key="13">
    <source>
        <dbReference type="EMBL" id="KAL1613124.1"/>
    </source>
</evidence>
<evidence type="ECO:0000256" key="9">
    <source>
        <dbReference type="SAM" id="Phobius"/>
    </source>
</evidence>
<evidence type="ECO:0000256" key="1">
    <source>
        <dbReference type="ARBA" id="ARBA00004141"/>
    </source>
</evidence>
<dbReference type="InterPro" id="IPR027815">
    <property type="entry name" value="CSC1/OSCA1-like_cyt"/>
</dbReference>
<feature type="domain" description="CSC1/OSCA1-like N-terminal transmembrane" evidence="11">
    <location>
        <begin position="37"/>
        <end position="188"/>
    </location>
</feature>
<dbReference type="Proteomes" id="UP001521785">
    <property type="component" value="Unassembled WGS sequence"/>
</dbReference>
<feature type="domain" description="CSC1/OSCA1-like 7TM region" evidence="10">
    <location>
        <begin position="395"/>
        <end position="669"/>
    </location>
</feature>